<gene>
    <name evidence="1" type="ORF">SDC9_93854</name>
</gene>
<dbReference type="EMBL" id="VSSQ01011559">
    <property type="protein sequence ID" value="MPM47146.1"/>
    <property type="molecule type" value="Genomic_DNA"/>
</dbReference>
<proteinExistence type="predicted"/>
<dbReference type="AlphaFoldDB" id="A0A645A2K3"/>
<organism evidence="1">
    <name type="scientific">bioreactor metagenome</name>
    <dbReference type="NCBI Taxonomy" id="1076179"/>
    <lineage>
        <taxon>unclassified sequences</taxon>
        <taxon>metagenomes</taxon>
        <taxon>ecological metagenomes</taxon>
    </lineage>
</organism>
<sequence>MEREDAGPFMDIIPEASPSKRRESDVLEISLIRFKFSRLVEKERSNSVSS</sequence>
<reference evidence="1" key="1">
    <citation type="submission" date="2019-08" db="EMBL/GenBank/DDBJ databases">
        <authorList>
            <person name="Kucharzyk K."/>
            <person name="Murdoch R.W."/>
            <person name="Higgins S."/>
            <person name="Loffler F."/>
        </authorList>
    </citation>
    <scope>NUCLEOTIDE SEQUENCE</scope>
</reference>
<comment type="caution">
    <text evidence="1">The sequence shown here is derived from an EMBL/GenBank/DDBJ whole genome shotgun (WGS) entry which is preliminary data.</text>
</comment>
<evidence type="ECO:0000313" key="1">
    <source>
        <dbReference type="EMBL" id="MPM47146.1"/>
    </source>
</evidence>
<protein>
    <submittedName>
        <fullName evidence="1">Uncharacterized protein</fullName>
    </submittedName>
</protein>
<name>A0A645A2K3_9ZZZZ</name>
<accession>A0A645A2K3</accession>